<gene>
    <name evidence="1" type="ORF">OEZ85_007386</name>
</gene>
<proteinExistence type="predicted"/>
<evidence type="ECO:0000313" key="2">
    <source>
        <dbReference type="Proteomes" id="UP001244341"/>
    </source>
</evidence>
<evidence type="ECO:0008006" key="3">
    <source>
        <dbReference type="Google" id="ProtNLM"/>
    </source>
</evidence>
<dbReference type="EMBL" id="CP126208">
    <property type="protein sequence ID" value="WIA07907.1"/>
    <property type="molecule type" value="Genomic_DNA"/>
</dbReference>
<keyword evidence="2" id="KW-1185">Reference proteome</keyword>
<evidence type="ECO:0000313" key="1">
    <source>
        <dbReference type="EMBL" id="WIA07907.1"/>
    </source>
</evidence>
<protein>
    <recommendedName>
        <fullName evidence="3">Sushi domain-containing protein</fullName>
    </recommendedName>
</protein>
<name>A0ABY8THG5_TETOB</name>
<accession>A0ABY8THG5</accession>
<sequence>MLMQWPAQHYNLGSWGQPGIDASDSTMLTCEPSPCPAANPTAADSSVVLPSNAVWACTGQTNDGTQPKLVCDPNSCTSTPTSANMPALSSWSCSSLSDGSKCSATCSSGYTAQAGTSWVATCSLGSWGQPSFDTGGTAKLECLSNSCTGQPSTPKTKLVCNPNSCTGQPSTTTGVQPQLLP</sequence>
<organism evidence="1 2">
    <name type="scientific">Tetradesmus obliquus</name>
    <name type="common">Green alga</name>
    <name type="synonym">Acutodesmus obliquus</name>
    <dbReference type="NCBI Taxonomy" id="3088"/>
    <lineage>
        <taxon>Eukaryota</taxon>
        <taxon>Viridiplantae</taxon>
        <taxon>Chlorophyta</taxon>
        <taxon>core chlorophytes</taxon>
        <taxon>Chlorophyceae</taxon>
        <taxon>CS clade</taxon>
        <taxon>Sphaeropleales</taxon>
        <taxon>Scenedesmaceae</taxon>
        <taxon>Tetradesmus</taxon>
    </lineage>
</organism>
<reference evidence="1 2" key="1">
    <citation type="submission" date="2023-05" db="EMBL/GenBank/DDBJ databases">
        <title>A 100% complete, gapless, phased diploid assembly of the Scenedesmus obliquus UTEX 3031 genome.</title>
        <authorList>
            <person name="Biondi T.C."/>
            <person name="Hanschen E.R."/>
            <person name="Kwon T."/>
            <person name="Eng W."/>
            <person name="Kruse C.P.S."/>
            <person name="Koehler S.I."/>
            <person name="Kunde Y."/>
            <person name="Gleasner C.D."/>
            <person name="You Mak K.T."/>
            <person name="Polle J."/>
            <person name="Hovde B.T."/>
            <person name="Starkenburg S.R."/>
        </authorList>
    </citation>
    <scope>NUCLEOTIDE SEQUENCE [LARGE SCALE GENOMIC DNA]</scope>
    <source>
        <strain evidence="1 2">DOE0152z</strain>
    </source>
</reference>
<dbReference type="Proteomes" id="UP001244341">
    <property type="component" value="Chromosome 1b"/>
</dbReference>